<dbReference type="Proteomes" id="UP001177023">
    <property type="component" value="Unassembled WGS sequence"/>
</dbReference>
<proteinExistence type="predicted"/>
<gene>
    <name evidence="1" type="ORF">MSPICULIGERA_LOCUS11695</name>
</gene>
<reference evidence="1" key="1">
    <citation type="submission" date="2023-06" db="EMBL/GenBank/DDBJ databases">
        <authorList>
            <person name="Delattre M."/>
        </authorList>
    </citation>
    <scope>NUCLEOTIDE SEQUENCE</scope>
    <source>
        <strain evidence="1">AF72</strain>
    </source>
</reference>
<evidence type="ECO:0000313" key="2">
    <source>
        <dbReference type="Proteomes" id="UP001177023"/>
    </source>
</evidence>
<feature type="non-terminal residue" evidence="1">
    <location>
        <position position="81"/>
    </location>
</feature>
<dbReference type="EMBL" id="CATQJA010002617">
    <property type="protein sequence ID" value="CAJ0573334.1"/>
    <property type="molecule type" value="Genomic_DNA"/>
</dbReference>
<organism evidence="1 2">
    <name type="scientific">Mesorhabditis spiculigera</name>
    <dbReference type="NCBI Taxonomy" id="96644"/>
    <lineage>
        <taxon>Eukaryota</taxon>
        <taxon>Metazoa</taxon>
        <taxon>Ecdysozoa</taxon>
        <taxon>Nematoda</taxon>
        <taxon>Chromadorea</taxon>
        <taxon>Rhabditida</taxon>
        <taxon>Rhabditina</taxon>
        <taxon>Rhabditomorpha</taxon>
        <taxon>Rhabditoidea</taxon>
        <taxon>Rhabditidae</taxon>
        <taxon>Mesorhabditinae</taxon>
        <taxon>Mesorhabditis</taxon>
    </lineage>
</organism>
<sequence length="81" mass="9048">MTNPELQIVFQVAGIQNSFDVVALDDIRFDRVNGHLQIHILSSESSQISILTTTGLDEELIWVQDGKFAGPGWNSVRIPLR</sequence>
<keyword evidence="2" id="KW-1185">Reference proteome</keyword>
<dbReference type="AlphaFoldDB" id="A0AA36CRW3"/>
<evidence type="ECO:0000313" key="1">
    <source>
        <dbReference type="EMBL" id="CAJ0573334.1"/>
    </source>
</evidence>
<name>A0AA36CRW3_9BILA</name>
<protein>
    <submittedName>
        <fullName evidence="1">Uncharacterized protein</fullName>
    </submittedName>
</protein>
<comment type="caution">
    <text evidence="1">The sequence shown here is derived from an EMBL/GenBank/DDBJ whole genome shotgun (WGS) entry which is preliminary data.</text>
</comment>
<accession>A0AA36CRW3</accession>